<comment type="caution">
    <text evidence="1">The sequence shown here is derived from an EMBL/GenBank/DDBJ whole genome shotgun (WGS) entry which is preliminary data.</text>
</comment>
<sequence length="23" mass="2535">MLVTALPDAASLVSTFRRSPTWD</sequence>
<evidence type="ECO:0000313" key="2">
    <source>
        <dbReference type="Proteomes" id="UP001239795"/>
    </source>
</evidence>
<name>A0AAI9UQ54_9PEZI</name>
<accession>A0AAI9UQ54</accession>
<dbReference type="Proteomes" id="UP001239795">
    <property type="component" value="Unassembled WGS sequence"/>
</dbReference>
<protein>
    <submittedName>
        <fullName evidence="1">Uncharacterized protein</fullName>
    </submittedName>
</protein>
<proteinExistence type="predicted"/>
<dbReference type="EMBL" id="MLGG01000008">
    <property type="protein sequence ID" value="KAK1462646.1"/>
    <property type="molecule type" value="Genomic_DNA"/>
</dbReference>
<keyword evidence="2" id="KW-1185">Reference proteome</keyword>
<organism evidence="1 2">
    <name type="scientific">Colletotrichum melonis</name>
    <dbReference type="NCBI Taxonomy" id="1209925"/>
    <lineage>
        <taxon>Eukaryota</taxon>
        <taxon>Fungi</taxon>
        <taxon>Dikarya</taxon>
        <taxon>Ascomycota</taxon>
        <taxon>Pezizomycotina</taxon>
        <taxon>Sordariomycetes</taxon>
        <taxon>Hypocreomycetidae</taxon>
        <taxon>Glomerellales</taxon>
        <taxon>Glomerellaceae</taxon>
        <taxon>Colletotrichum</taxon>
        <taxon>Colletotrichum acutatum species complex</taxon>
    </lineage>
</organism>
<dbReference type="AlphaFoldDB" id="A0AAI9UQ54"/>
<evidence type="ECO:0000313" key="1">
    <source>
        <dbReference type="EMBL" id="KAK1462646.1"/>
    </source>
</evidence>
<reference evidence="1 2" key="1">
    <citation type="submission" date="2016-10" db="EMBL/GenBank/DDBJ databases">
        <title>The genome sequence of Colletotrichum fioriniae PJ7.</title>
        <authorList>
            <person name="Baroncelli R."/>
        </authorList>
    </citation>
    <scope>NUCLEOTIDE SEQUENCE [LARGE SCALE GENOMIC DNA]</scope>
    <source>
        <strain evidence="1">Col 31</strain>
    </source>
</reference>
<gene>
    <name evidence="1" type="ORF">CMEL01_13757</name>
</gene>